<dbReference type="InterPro" id="IPR014017">
    <property type="entry name" value="DNA_helicase_UvrD-like_C"/>
</dbReference>
<dbReference type="GO" id="GO:0000724">
    <property type="term" value="P:double-strand break repair via homologous recombination"/>
    <property type="evidence" value="ECO:0007669"/>
    <property type="project" value="TreeGrafter"/>
</dbReference>
<dbReference type="Pfam" id="PF13361">
    <property type="entry name" value="UvrD_C"/>
    <property type="match status" value="1"/>
</dbReference>
<comment type="caution">
    <text evidence="13">The sequence shown here is derived from an EMBL/GenBank/DDBJ whole genome shotgun (WGS) entry which is preliminary data.</text>
</comment>
<evidence type="ECO:0000256" key="6">
    <source>
        <dbReference type="ARBA" id="ARBA00023235"/>
    </source>
</evidence>
<evidence type="ECO:0000256" key="8">
    <source>
        <dbReference type="ARBA" id="ARBA00034808"/>
    </source>
</evidence>
<evidence type="ECO:0000313" key="13">
    <source>
        <dbReference type="EMBL" id="TXR54611.1"/>
    </source>
</evidence>
<comment type="catalytic activity">
    <reaction evidence="7">
        <text>Couples ATP hydrolysis with the unwinding of duplex DNA by translocating in the 3'-5' direction.</text>
        <dbReference type="EC" id="5.6.2.4"/>
    </reaction>
</comment>
<dbReference type="GO" id="GO:0031297">
    <property type="term" value="P:replication fork processing"/>
    <property type="evidence" value="ECO:0007669"/>
    <property type="project" value="TreeGrafter"/>
</dbReference>
<dbReference type="InterPro" id="IPR014016">
    <property type="entry name" value="UvrD-like_ATP-bd"/>
</dbReference>
<dbReference type="GO" id="GO:0016887">
    <property type="term" value="F:ATP hydrolysis activity"/>
    <property type="evidence" value="ECO:0007669"/>
    <property type="project" value="RHEA"/>
</dbReference>
<evidence type="ECO:0000256" key="1">
    <source>
        <dbReference type="ARBA" id="ARBA00009922"/>
    </source>
</evidence>
<sequence>MQYTDQQQAIIQHPGGHARIIAVAGSGKTQTLTGYLQRRLIEGADARRILVLMYNKSAQLDFERRLKTQLAGNIAIPEIRTFHSLGFRLCQSLVQRGQMNPFNKDILQDSDVEPIVWRLLRQLADSDIADDILTRKKKWLEPAMAYFELVKSTLDSPEHVFETTGLPASCKLFIQAFYEFEDWRSQQQKMTFADLLYEPALRFKNEPAIAAQFAGHMQQYIVDEYQDINPVQSFLLQTLHGGVGDIMAVGDPDQTIYEFRGSQPTLLTEQFSQQYPAVTDYHLSHTFRFGDSLSLLANQVIAGNYQNSQQRAPCISHATASNTEVQRLACEDSAKAALEAIQRWQQRPLKQIAVINRLWANSARLELLLLSHNIAYRMDNQQTVLERYELRPFRVLLQLAAGQAEHWNNKQRKQAWQALLSQPYLKIKKTIVDELINQLAHHHQHWGQALRNATPNRLSKYQSEQLFERARWIEKAERGQGEASAVLYGWLQATDYLNAIRDNAFSSAQVDDQVATVRAFVDFVRQSRWALAQGADALRELSERKTDAHTDAVLITSIHKSKGRQWPCVIIPELNNQFYPYQPEGELMISTSLASERRLLYVALTRAQQQLLLLTASQQSSAQPSLLMPDAYVDGLADFAQQCLKPTSKIELPGQMQRACVEQYAKSKGLTELHWRNDEQTSQPGTGEFKLNQVVSHPTLGVGQIIAESDTRLSIQFLQQGEREFDKAIVLPLLQRINPS</sequence>
<dbReference type="GO" id="GO:0043138">
    <property type="term" value="F:3'-5' DNA helicase activity"/>
    <property type="evidence" value="ECO:0007669"/>
    <property type="project" value="UniProtKB-EC"/>
</dbReference>
<dbReference type="PROSITE" id="PS51198">
    <property type="entry name" value="UVRD_HELICASE_ATP_BIND"/>
    <property type="match status" value="1"/>
</dbReference>
<evidence type="ECO:0000259" key="11">
    <source>
        <dbReference type="PROSITE" id="PS51198"/>
    </source>
</evidence>
<dbReference type="EC" id="5.6.2.4" evidence="8"/>
<dbReference type="Gene3D" id="3.40.50.300">
    <property type="entry name" value="P-loop containing nucleotide triphosphate hydrolases"/>
    <property type="match status" value="2"/>
</dbReference>
<keyword evidence="6" id="KW-0413">Isomerase</keyword>
<dbReference type="EMBL" id="VKAD01000001">
    <property type="protein sequence ID" value="TXR54611.1"/>
    <property type="molecule type" value="Genomic_DNA"/>
</dbReference>
<evidence type="ECO:0000256" key="9">
    <source>
        <dbReference type="ARBA" id="ARBA00048988"/>
    </source>
</evidence>
<evidence type="ECO:0000256" key="2">
    <source>
        <dbReference type="ARBA" id="ARBA00022741"/>
    </source>
</evidence>
<dbReference type="Gene3D" id="1.10.486.10">
    <property type="entry name" value="PCRA, domain 4"/>
    <property type="match status" value="1"/>
</dbReference>
<organism evidence="13 14">
    <name type="scientific">Reinekea thalattae</name>
    <dbReference type="NCBI Taxonomy" id="2593301"/>
    <lineage>
        <taxon>Bacteria</taxon>
        <taxon>Pseudomonadati</taxon>
        <taxon>Pseudomonadota</taxon>
        <taxon>Gammaproteobacteria</taxon>
        <taxon>Oceanospirillales</taxon>
        <taxon>Saccharospirillaceae</taxon>
        <taxon>Reinekea</taxon>
    </lineage>
</organism>
<protein>
    <recommendedName>
        <fullName evidence="8">DNA 3'-5' helicase</fullName>
        <ecNumber evidence="8">5.6.2.4</ecNumber>
    </recommendedName>
</protein>
<comment type="similarity">
    <text evidence="1">Belongs to the helicase family. UvrD subfamily.</text>
</comment>
<feature type="domain" description="UvrD-like helicase ATP-binding" evidence="11">
    <location>
        <begin position="1"/>
        <end position="290"/>
    </location>
</feature>
<feature type="domain" description="UvrD-like helicase C-terminal" evidence="12">
    <location>
        <begin position="291"/>
        <end position="563"/>
    </location>
</feature>
<keyword evidence="2 10" id="KW-0547">Nucleotide-binding</keyword>
<dbReference type="RefSeq" id="WP_147714009.1">
    <property type="nucleotide sequence ID" value="NZ_VKAD01000001.1"/>
</dbReference>
<dbReference type="InterPro" id="IPR027417">
    <property type="entry name" value="P-loop_NTPase"/>
</dbReference>
<keyword evidence="4 10" id="KW-0347">Helicase</keyword>
<keyword evidence="5 10" id="KW-0067">ATP-binding</keyword>
<dbReference type="PROSITE" id="PS51217">
    <property type="entry name" value="UVRD_HELICASE_CTER"/>
    <property type="match status" value="1"/>
</dbReference>
<dbReference type="OrthoDB" id="9806690at2"/>
<evidence type="ECO:0000259" key="12">
    <source>
        <dbReference type="PROSITE" id="PS51217"/>
    </source>
</evidence>
<feature type="binding site" evidence="10">
    <location>
        <begin position="22"/>
        <end position="29"/>
    </location>
    <ligand>
        <name>ATP</name>
        <dbReference type="ChEBI" id="CHEBI:30616"/>
    </ligand>
</feature>
<keyword evidence="14" id="KW-1185">Reference proteome</keyword>
<evidence type="ECO:0000256" key="4">
    <source>
        <dbReference type="ARBA" id="ARBA00022806"/>
    </source>
</evidence>
<dbReference type="SUPFAM" id="SSF52540">
    <property type="entry name" value="P-loop containing nucleoside triphosphate hydrolases"/>
    <property type="match status" value="1"/>
</dbReference>
<dbReference type="Pfam" id="PF00580">
    <property type="entry name" value="UvrD-helicase"/>
    <property type="match status" value="1"/>
</dbReference>
<dbReference type="GO" id="GO:0003677">
    <property type="term" value="F:DNA binding"/>
    <property type="evidence" value="ECO:0007669"/>
    <property type="project" value="InterPro"/>
</dbReference>
<evidence type="ECO:0000256" key="3">
    <source>
        <dbReference type="ARBA" id="ARBA00022801"/>
    </source>
</evidence>
<reference evidence="13 14" key="1">
    <citation type="submission" date="2019-07" db="EMBL/GenBank/DDBJ databases">
        <title>Reinekea sp. strain SSH23 genome sequencing and assembly.</title>
        <authorList>
            <person name="Kim I."/>
        </authorList>
    </citation>
    <scope>NUCLEOTIDE SEQUENCE [LARGE SCALE GENOMIC DNA]</scope>
    <source>
        <strain evidence="13 14">SSH23</strain>
    </source>
</reference>
<proteinExistence type="inferred from homology"/>
<comment type="catalytic activity">
    <reaction evidence="9">
        <text>ATP + H2O = ADP + phosphate + H(+)</text>
        <dbReference type="Rhea" id="RHEA:13065"/>
        <dbReference type="ChEBI" id="CHEBI:15377"/>
        <dbReference type="ChEBI" id="CHEBI:15378"/>
        <dbReference type="ChEBI" id="CHEBI:30616"/>
        <dbReference type="ChEBI" id="CHEBI:43474"/>
        <dbReference type="ChEBI" id="CHEBI:456216"/>
        <dbReference type="EC" id="5.6.2.4"/>
    </reaction>
</comment>
<name>A0A5C8ZBR6_9GAMM</name>
<evidence type="ECO:0000256" key="10">
    <source>
        <dbReference type="PROSITE-ProRule" id="PRU00560"/>
    </source>
</evidence>
<dbReference type="Proteomes" id="UP000321764">
    <property type="component" value="Unassembled WGS sequence"/>
</dbReference>
<dbReference type="InterPro" id="IPR013986">
    <property type="entry name" value="DExx_box_DNA_helicase_dom_sf"/>
</dbReference>
<dbReference type="AlphaFoldDB" id="A0A5C8ZBR6"/>
<accession>A0A5C8ZBR6</accession>
<keyword evidence="3 10" id="KW-0378">Hydrolase</keyword>
<dbReference type="CDD" id="cd17932">
    <property type="entry name" value="DEXQc_UvrD"/>
    <property type="match status" value="1"/>
</dbReference>
<evidence type="ECO:0000313" key="14">
    <source>
        <dbReference type="Proteomes" id="UP000321764"/>
    </source>
</evidence>
<dbReference type="Gene3D" id="1.10.10.160">
    <property type="match status" value="1"/>
</dbReference>
<evidence type="ECO:0000256" key="5">
    <source>
        <dbReference type="ARBA" id="ARBA00022840"/>
    </source>
</evidence>
<evidence type="ECO:0000256" key="7">
    <source>
        <dbReference type="ARBA" id="ARBA00034617"/>
    </source>
</evidence>
<dbReference type="GO" id="GO:0005524">
    <property type="term" value="F:ATP binding"/>
    <property type="evidence" value="ECO:0007669"/>
    <property type="project" value="UniProtKB-UniRule"/>
</dbReference>
<dbReference type="PANTHER" id="PTHR11070:SF30">
    <property type="entry name" value="F-BOX DNA HELICASE 1"/>
    <property type="match status" value="1"/>
</dbReference>
<dbReference type="InterPro" id="IPR000212">
    <property type="entry name" value="DNA_helicase_UvrD/REP"/>
</dbReference>
<gene>
    <name evidence="13" type="ORF">FME95_08760</name>
</gene>
<dbReference type="PANTHER" id="PTHR11070">
    <property type="entry name" value="UVRD / RECB / PCRA DNA HELICASE FAMILY MEMBER"/>
    <property type="match status" value="1"/>
</dbReference>